<feature type="transmembrane region" description="Helical" evidence="10">
    <location>
        <begin position="143"/>
        <end position="164"/>
    </location>
</feature>
<dbReference type="Pfam" id="PF03901">
    <property type="entry name" value="Glyco_transf_22"/>
    <property type="match status" value="1"/>
</dbReference>
<keyword evidence="4 10" id="KW-0328">Glycosyltransferase</keyword>
<feature type="transmembrane region" description="Helical" evidence="10">
    <location>
        <begin position="176"/>
        <end position="196"/>
    </location>
</feature>
<dbReference type="InterPro" id="IPR005599">
    <property type="entry name" value="GPI_mannosylTrfase"/>
</dbReference>
<dbReference type="PANTHER" id="PTHR22760">
    <property type="entry name" value="GLYCOSYLTRANSFERASE"/>
    <property type="match status" value="1"/>
</dbReference>
<sequence length="598" mass="69054">MHVYDLLSRTRTSEYLTDSNTYFRFIPTWTRRLQIYTDSGKPTAELDRLGHADFRVGPTWTLTSELDHRLEHADFRIRPTRAPTSELDRLEHADFRTHFLMYGKGMQTWEYSPVYAIRSYAYLLIHALPLKLYQSVFSANKVILFYILRCLFALICAGCEVYFYKGICKHFGGNTGRIYLTVSLLSGGMFFASSAYLPSTFCMYFTCISMGGWYLRQYEVAIFGTAISAILGWPFAGILGVPIAIDIVLRKKKVKFFTAGCIVALALFLVPTVLVDSNYYGKLVITPLNIVLYNVFTDHGPDLYGVEPFSFYFVNGFLNFNVIFILAIFCLPIIVNLPVWLVTLPMYLWIVVFFTRPHKEERFLYPIYPLFSLFGAVAVDHIQKLASYVLPQQSSRHYTEKTSWIAMGICTLFSLMSVSRILAVYHAYHAPLDIYVELNRAAADPKVHTLSTDKSVNLCVGKEWYRYPSSFFLPGDKIPRSLPKPYSSGPDATKIIPTEMNDMNKEEKSRYINVTKCHYLIDLDVPEETKYEPRYSLNTEDWKVLHSVKFLHASRSHRVFRAFYIPFISHHFCTFVDYNLLKTTRTKKVSRSRLNSSR</sequence>
<evidence type="ECO:0000256" key="6">
    <source>
        <dbReference type="ARBA" id="ARBA00022692"/>
    </source>
</evidence>
<gene>
    <name evidence="11" type="ORF">FSP39_003298</name>
</gene>
<dbReference type="GO" id="GO:0005789">
    <property type="term" value="C:endoplasmic reticulum membrane"/>
    <property type="evidence" value="ECO:0007669"/>
    <property type="project" value="UniProtKB-SubCell"/>
</dbReference>
<keyword evidence="9 10" id="KW-0472">Membrane</keyword>
<reference evidence="11" key="1">
    <citation type="submission" date="2019-08" db="EMBL/GenBank/DDBJ databases">
        <title>The improved chromosome-level genome for the pearl oyster Pinctada fucata martensii using PacBio sequencing and Hi-C.</title>
        <authorList>
            <person name="Zheng Z."/>
        </authorList>
    </citation>
    <scope>NUCLEOTIDE SEQUENCE</scope>
    <source>
        <strain evidence="11">ZZ-2019</strain>
        <tissue evidence="11">Adductor muscle</tissue>
    </source>
</reference>
<dbReference type="EMBL" id="VSWD01000008">
    <property type="protein sequence ID" value="KAK3094553.1"/>
    <property type="molecule type" value="Genomic_DNA"/>
</dbReference>
<evidence type="ECO:0000256" key="1">
    <source>
        <dbReference type="ARBA" id="ARBA00004477"/>
    </source>
</evidence>
<feature type="transmembrane region" description="Helical" evidence="10">
    <location>
        <begin position="363"/>
        <end position="383"/>
    </location>
</feature>
<feature type="transmembrane region" description="Helical" evidence="10">
    <location>
        <begin position="403"/>
        <end position="425"/>
    </location>
</feature>
<evidence type="ECO:0000256" key="7">
    <source>
        <dbReference type="ARBA" id="ARBA00022824"/>
    </source>
</evidence>
<evidence type="ECO:0000256" key="5">
    <source>
        <dbReference type="ARBA" id="ARBA00022679"/>
    </source>
</evidence>
<name>A0AA88XZ05_PINIB</name>
<evidence type="ECO:0000256" key="10">
    <source>
        <dbReference type="RuleBase" id="RU363075"/>
    </source>
</evidence>
<keyword evidence="8 10" id="KW-1133">Transmembrane helix</keyword>
<evidence type="ECO:0000256" key="4">
    <source>
        <dbReference type="ARBA" id="ARBA00022676"/>
    </source>
</evidence>
<dbReference type="PANTHER" id="PTHR22760:SF2">
    <property type="entry name" value="ALPHA-1,2-MANNOSYLTRANSFERASE ALG9"/>
    <property type="match status" value="1"/>
</dbReference>
<keyword evidence="7 10" id="KW-0256">Endoplasmic reticulum</keyword>
<comment type="subcellular location">
    <subcellularLocation>
        <location evidence="1 10">Endoplasmic reticulum membrane</location>
        <topology evidence="1 10">Multi-pass membrane protein</topology>
    </subcellularLocation>
</comment>
<dbReference type="GO" id="GO:0006487">
    <property type="term" value="P:protein N-linked glycosylation"/>
    <property type="evidence" value="ECO:0007669"/>
    <property type="project" value="TreeGrafter"/>
</dbReference>
<keyword evidence="6 10" id="KW-0812">Transmembrane</keyword>
<protein>
    <recommendedName>
        <fullName evidence="10">Mannosyltransferase</fullName>
        <ecNumber evidence="10">2.4.1.-</ecNumber>
    </recommendedName>
</protein>
<dbReference type="EC" id="2.4.1.-" evidence="10"/>
<keyword evidence="12" id="KW-1185">Reference proteome</keyword>
<keyword evidence="5" id="KW-0808">Transferase</keyword>
<organism evidence="11 12">
    <name type="scientific">Pinctada imbricata</name>
    <name type="common">Atlantic pearl-oyster</name>
    <name type="synonym">Pinctada martensii</name>
    <dbReference type="NCBI Taxonomy" id="66713"/>
    <lineage>
        <taxon>Eukaryota</taxon>
        <taxon>Metazoa</taxon>
        <taxon>Spiralia</taxon>
        <taxon>Lophotrochozoa</taxon>
        <taxon>Mollusca</taxon>
        <taxon>Bivalvia</taxon>
        <taxon>Autobranchia</taxon>
        <taxon>Pteriomorphia</taxon>
        <taxon>Pterioida</taxon>
        <taxon>Pterioidea</taxon>
        <taxon>Pteriidae</taxon>
        <taxon>Pinctada</taxon>
    </lineage>
</organism>
<evidence type="ECO:0000256" key="3">
    <source>
        <dbReference type="ARBA" id="ARBA00007063"/>
    </source>
</evidence>
<accession>A0AA88XZ05</accession>
<evidence type="ECO:0000256" key="8">
    <source>
        <dbReference type="ARBA" id="ARBA00022989"/>
    </source>
</evidence>
<comment type="pathway">
    <text evidence="2">Protein modification; protein glycosylation.</text>
</comment>
<dbReference type="GO" id="GO:0000026">
    <property type="term" value="F:alpha-1,2-mannosyltransferase activity"/>
    <property type="evidence" value="ECO:0007669"/>
    <property type="project" value="TreeGrafter"/>
</dbReference>
<feature type="transmembrane region" description="Helical" evidence="10">
    <location>
        <begin position="256"/>
        <end position="274"/>
    </location>
</feature>
<evidence type="ECO:0000256" key="2">
    <source>
        <dbReference type="ARBA" id="ARBA00004922"/>
    </source>
</evidence>
<proteinExistence type="inferred from homology"/>
<comment type="similarity">
    <text evidence="3 10">Belongs to the glycosyltransferase 22 family.</text>
</comment>
<evidence type="ECO:0000256" key="9">
    <source>
        <dbReference type="ARBA" id="ARBA00023136"/>
    </source>
</evidence>
<dbReference type="AlphaFoldDB" id="A0AA88XZ05"/>
<evidence type="ECO:0000313" key="12">
    <source>
        <dbReference type="Proteomes" id="UP001186944"/>
    </source>
</evidence>
<feature type="transmembrane region" description="Helical" evidence="10">
    <location>
        <begin position="220"/>
        <end position="244"/>
    </location>
</feature>
<evidence type="ECO:0000313" key="11">
    <source>
        <dbReference type="EMBL" id="KAK3094553.1"/>
    </source>
</evidence>
<dbReference type="Proteomes" id="UP001186944">
    <property type="component" value="Unassembled WGS sequence"/>
</dbReference>
<comment type="caution">
    <text evidence="11">The sequence shown here is derived from an EMBL/GenBank/DDBJ whole genome shotgun (WGS) entry which is preliminary data.</text>
</comment>
<feature type="transmembrane region" description="Helical" evidence="10">
    <location>
        <begin position="309"/>
        <end position="334"/>
    </location>
</feature>